<dbReference type="InterPro" id="IPR023631">
    <property type="entry name" value="Amidase_dom"/>
</dbReference>
<dbReference type="RefSeq" id="WP_069948109.1">
    <property type="nucleotide sequence ID" value="NZ_CP014143.1"/>
</dbReference>
<dbReference type="InterPro" id="IPR000120">
    <property type="entry name" value="Amidase"/>
</dbReference>
<keyword evidence="4" id="KW-1185">Reference proteome</keyword>
<evidence type="ECO:0000256" key="1">
    <source>
        <dbReference type="ARBA" id="ARBA00009199"/>
    </source>
</evidence>
<dbReference type="Proteomes" id="UP000095672">
    <property type="component" value="Chromosome"/>
</dbReference>
<dbReference type="PANTHER" id="PTHR11895">
    <property type="entry name" value="TRANSAMIDASE"/>
    <property type="match status" value="1"/>
</dbReference>
<sequence>MSEDLCYLDACEAIRLFRNGELSPVEILNAQAERIESSGAEINAFTALHMERAVEQAREAEAAYLSGKARPLEGINTAIKDETFIEGEITTNGSRLMRDNRADVTDPVPERLQAAGAVFSGRTATPEFSVAAFTWSDLWGVTRNPWNPAITPGGSSGGSAAAVAAGFCTIANGTDMGGSVRIPASMCGLVGLKASYGRVPEIPPYNVDPYVHHSVLARSVRDTLLLYNLIAGPHPVDLMSQLPKEVVASEPLDLRGVRIGLSLDLGFYPIEESVRENTLHFAEQLRRLGAEVDMVSLDWDDRCIRTAQIHQGAQMGHMLRQKFDHPDFRDQLTSYARHYFSLSEQATPEKVLWAHGYAQHMWEELERVFRDCDFLLCPTVCTTNVPADFDYSRDQVSVHGQPVDPVKGWFMTYPFNTLSRCPVLSMPSGIADNGVPTGIQLVGKPYADAAVLRAGLALEKAGQPFIRQDHHPTCRDGQWGVARDIARVEA</sequence>
<dbReference type="AlphaFoldDB" id="A0A1C9WAR1"/>
<gene>
    <name evidence="3" type="primary">aam_2</name>
    <name evidence="3" type="ORF">AUP74_02832</name>
</gene>
<dbReference type="EMBL" id="CP014143">
    <property type="protein sequence ID" value="AOS98227.1"/>
    <property type="molecule type" value="Genomic_DNA"/>
</dbReference>
<dbReference type="Gene3D" id="3.90.1300.10">
    <property type="entry name" value="Amidase signature (AS) domain"/>
    <property type="match status" value="1"/>
</dbReference>
<evidence type="ECO:0000313" key="3">
    <source>
        <dbReference type="EMBL" id="AOS98227.1"/>
    </source>
</evidence>
<dbReference type="InterPro" id="IPR036928">
    <property type="entry name" value="AS_sf"/>
</dbReference>
<dbReference type="KEGG" id="micc:AUP74_02832"/>
<keyword evidence="3" id="KW-0378">Hydrolase</keyword>
<feature type="domain" description="Amidase" evidence="2">
    <location>
        <begin position="26"/>
        <end position="452"/>
    </location>
</feature>
<dbReference type="PATRIC" id="fig|1769779.3.peg.2827"/>
<dbReference type="Pfam" id="PF01425">
    <property type="entry name" value="Amidase"/>
    <property type="match status" value="1"/>
</dbReference>
<reference evidence="4" key="1">
    <citation type="submission" date="2016-01" db="EMBL/GenBank/DDBJ databases">
        <title>Complete genome sequence of Microbulbifer sp. CCB-MM1, a halophile isolated from Matang Mangrove Forest, Perak.</title>
        <authorList>
            <person name="Moh T.H."/>
            <person name="Dinesh B."/>
            <person name="Lau N.-S."/>
            <person name="Go F."/>
            <person name="Alexander Chong S.-C."/>
        </authorList>
    </citation>
    <scope>NUCLEOTIDE SEQUENCE [LARGE SCALE GENOMIC DNA]</scope>
    <source>
        <strain evidence="4">CCB-MM1</strain>
    </source>
</reference>
<dbReference type="GO" id="GO:0047680">
    <property type="term" value="F:aryl-acylamidase activity"/>
    <property type="evidence" value="ECO:0007669"/>
    <property type="project" value="UniProtKB-EC"/>
</dbReference>
<dbReference type="InterPro" id="IPR020556">
    <property type="entry name" value="Amidase_CS"/>
</dbReference>
<protein>
    <submittedName>
        <fullName evidence="3">Acylamidase</fullName>
        <ecNumber evidence="3">3.5.1.13</ecNumber>
    </submittedName>
</protein>
<name>A0A1C9WAR1_9GAMM</name>
<evidence type="ECO:0000313" key="4">
    <source>
        <dbReference type="Proteomes" id="UP000095672"/>
    </source>
</evidence>
<accession>A0A1C9WAR1</accession>
<dbReference type="OrthoDB" id="8872210at2"/>
<dbReference type="PANTHER" id="PTHR11895:SF7">
    <property type="entry name" value="GLUTAMYL-TRNA(GLN) AMIDOTRANSFERASE SUBUNIT A, MITOCHONDRIAL"/>
    <property type="match status" value="1"/>
</dbReference>
<organism evidence="3 4">
    <name type="scientific">Microbulbifer aggregans</name>
    <dbReference type="NCBI Taxonomy" id="1769779"/>
    <lineage>
        <taxon>Bacteria</taxon>
        <taxon>Pseudomonadati</taxon>
        <taxon>Pseudomonadota</taxon>
        <taxon>Gammaproteobacteria</taxon>
        <taxon>Cellvibrionales</taxon>
        <taxon>Microbulbiferaceae</taxon>
        <taxon>Microbulbifer</taxon>
    </lineage>
</organism>
<dbReference type="STRING" id="1769779.AUP74_02832"/>
<dbReference type="PROSITE" id="PS00571">
    <property type="entry name" value="AMIDASES"/>
    <property type="match status" value="1"/>
</dbReference>
<dbReference type="SUPFAM" id="SSF75304">
    <property type="entry name" value="Amidase signature (AS) enzymes"/>
    <property type="match status" value="1"/>
</dbReference>
<evidence type="ECO:0000259" key="2">
    <source>
        <dbReference type="Pfam" id="PF01425"/>
    </source>
</evidence>
<proteinExistence type="inferred from homology"/>
<dbReference type="EC" id="3.5.1.13" evidence="3"/>
<comment type="similarity">
    <text evidence="1">Belongs to the amidase family.</text>
</comment>